<dbReference type="PROSITE" id="PS50931">
    <property type="entry name" value="HTH_LYSR"/>
    <property type="match status" value="1"/>
</dbReference>
<evidence type="ECO:0000313" key="7">
    <source>
        <dbReference type="Proteomes" id="UP000244906"/>
    </source>
</evidence>
<protein>
    <submittedName>
        <fullName evidence="6">LysR family transcriptional regulator</fullName>
    </submittedName>
</protein>
<name>A0A2V1GQN2_9GAMM</name>
<keyword evidence="4" id="KW-0804">Transcription</keyword>
<evidence type="ECO:0000256" key="2">
    <source>
        <dbReference type="ARBA" id="ARBA00023015"/>
    </source>
</evidence>
<comment type="similarity">
    <text evidence="1">Belongs to the LysR transcriptional regulatory family.</text>
</comment>
<gene>
    <name evidence="6" type="ORF">DC094_18525</name>
</gene>
<organism evidence="6 7">
    <name type="scientific">Pelagibaculum spongiae</name>
    <dbReference type="NCBI Taxonomy" id="2080658"/>
    <lineage>
        <taxon>Bacteria</taxon>
        <taxon>Pseudomonadati</taxon>
        <taxon>Pseudomonadota</taxon>
        <taxon>Gammaproteobacteria</taxon>
        <taxon>Oceanospirillales</taxon>
        <taxon>Pelagibaculum</taxon>
    </lineage>
</organism>
<dbReference type="InterPro" id="IPR036390">
    <property type="entry name" value="WH_DNA-bd_sf"/>
</dbReference>
<dbReference type="EMBL" id="QDDL01000010">
    <property type="protein sequence ID" value="PVZ65498.1"/>
    <property type="molecule type" value="Genomic_DNA"/>
</dbReference>
<feature type="domain" description="HTH lysR-type" evidence="5">
    <location>
        <begin position="1"/>
        <end position="60"/>
    </location>
</feature>
<dbReference type="AlphaFoldDB" id="A0A2V1GQN2"/>
<sequence length="300" mass="33898">MKYSLKQLAVFDAVASLGSVSLAADHLSLTQSATSMSLSQLEKLLGQPLFERNGNRLLLSHWGQWLRPKAKHLLSDAQEIERGFVGQQLISGDIDLGTSQTAAEHLVPKLISKIDRDFPEVRVNIKVQNSGCILQGVINHQYQLGIIEGRCDDSRLTQATWCYDHLVIVSSSHHPYASYEHISLAQLEQASWVLREHGAGTREIFDTAIHGLIDRLDVRHEYEQVSILQALVEDGPYISCLPYFDVASKVAEGRLTCLSVPELDMRRRLSFVWRSDSPDHPIRECLMLEAKRLQRQNKHQ</sequence>
<dbReference type="SUPFAM" id="SSF46785">
    <property type="entry name" value="Winged helix' DNA-binding domain"/>
    <property type="match status" value="1"/>
</dbReference>
<dbReference type="Pfam" id="PF00126">
    <property type="entry name" value="HTH_1"/>
    <property type="match status" value="1"/>
</dbReference>
<reference evidence="6 7" key="1">
    <citation type="submission" date="2018-04" db="EMBL/GenBank/DDBJ databases">
        <title>Thalassorhabdus spongiae gen. nov., sp. nov., isolated from a marine sponge in South-West Iceland.</title>
        <authorList>
            <person name="Knobloch S."/>
            <person name="Daussin A."/>
            <person name="Johannsson R."/>
            <person name="Marteinsson V.T."/>
        </authorList>
    </citation>
    <scope>NUCLEOTIDE SEQUENCE [LARGE SCALE GENOMIC DNA]</scope>
    <source>
        <strain evidence="6 7">Hp12</strain>
    </source>
</reference>
<dbReference type="Gene3D" id="3.40.190.10">
    <property type="entry name" value="Periplasmic binding protein-like II"/>
    <property type="match status" value="2"/>
</dbReference>
<evidence type="ECO:0000256" key="4">
    <source>
        <dbReference type="ARBA" id="ARBA00023163"/>
    </source>
</evidence>
<evidence type="ECO:0000256" key="1">
    <source>
        <dbReference type="ARBA" id="ARBA00009437"/>
    </source>
</evidence>
<dbReference type="RefSeq" id="WP_116688635.1">
    <property type="nucleotide sequence ID" value="NZ_CAWNYD010000010.1"/>
</dbReference>
<dbReference type="PRINTS" id="PR00039">
    <property type="entry name" value="HTHLYSR"/>
</dbReference>
<dbReference type="GO" id="GO:0003700">
    <property type="term" value="F:DNA-binding transcription factor activity"/>
    <property type="evidence" value="ECO:0007669"/>
    <property type="project" value="InterPro"/>
</dbReference>
<accession>A0A2V1GQN2</accession>
<dbReference type="SUPFAM" id="SSF53850">
    <property type="entry name" value="Periplasmic binding protein-like II"/>
    <property type="match status" value="1"/>
</dbReference>
<dbReference type="OrthoDB" id="9808620at2"/>
<dbReference type="PANTHER" id="PTHR30126">
    <property type="entry name" value="HTH-TYPE TRANSCRIPTIONAL REGULATOR"/>
    <property type="match status" value="1"/>
</dbReference>
<evidence type="ECO:0000256" key="3">
    <source>
        <dbReference type="ARBA" id="ARBA00023125"/>
    </source>
</evidence>
<dbReference type="GO" id="GO:0000976">
    <property type="term" value="F:transcription cis-regulatory region binding"/>
    <property type="evidence" value="ECO:0007669"/>
    <property type="project" value="TreeGrafter"/>
</dbReference>
<dbReference type="Pfam" id="PF03466">
    <property type="entry name" value="LysR_substrate"/>
    <property type="match status" value="1"/>
</dbReference>
<proteinExistence type="inferred from homology"/>
<dbReference type="Gene3D" id="1.10.10.10">
    <property type="entry name" value="Winged helix-like DNA-binding domain superfamily/Winged helix DNA-binding domain"/>
    <property type="match status" value="1"/>
</dbReference>
<comment type="caution">
    <text evidence="6">The sequence shown here is derived from an EMBL/GenBank/DDBJ whole genome shotgun (WGS) entry which is preliminary data.</text>
</comment>
<dbReference type="InterPro" id="IPR005119">
    <property type="entry name" value="LysR_subst-bd"/>
</dbReference>
<keyword evidence="3" id="KW-0238">DNA-binding</keyword>
<keyword evidence="2" id="KW-0805">Transcription regulation</keyword>
<dbReference type="InterPro" id="IPR036388">
    <property type="entry name" value="WH-like_DNA-bd_sf"/>
</dbReference>
<dbReference type="InterPro" id="IPR000847">
    <property type="entry name" value="LysR_HTH_N"/>
</dbReference>
<evidence type="ECO:0000313" key="6">
    <source>
        <dbReference type="EMBL" id="PVZ65498.1"/>
    </source>
</evidence>
<evidence type="ECO:0000259" key="5">
    <source>
        <dbReference type="PROSITE" id="PS50931"/>
    </source>
</evidence>
<dbReference type="PANTHER" id="PTHR30126:SF94">
    <property type="entry name" value="LYSR FAMILY TRANSCRIPTIONAL REGULATOR"/>
    <property type="match status" value="1"/>
</dbReference>
<keyword evidence="7" id="KW-1185">Reference proteome</keyword>
<dbReference type="Proteomes" id="UP000244906">
    <property type="component" value="Unassembled WGS sequence"/>
</dbReference>